<dbReference type="PROSITE" id="PS51485">
    <property type="entry name" value="PHYTOCYANIN"/>
    <property type="match status" value="1"/>
</dbReference>
<dbReference type="Proteomes" id="UP000652761">
    <property type="component" value="Unassembled WGS sequence"/>
</dbReference>
<keyword evidence="1" id="KW-0479">Metal-binding</keyword>
<protein>
    <recommendedName>
        <fullName evidence="4">Phytocyanin domain-containing protein</fullName>
    </recommendedName>
</protein>
<dbReference type="InterPro" id="IPR003245">
    <property type="entry name" value="Phytocyanin_dom"/>
</dbReference>
<dbReference type="AlphaFoldDB" id="A0A843WXS1"/>
<feature type="compositionally biased region" description="Low complexity" evidence="3">
    <location>
        <begin position="103"/>
        <end position="114"/>
    </location>
</feature>
<organism evidence="5 6">
    <name type="scientific">Colocasia esculenta</name>
    <name type="common">Wild taro</name>
    <name type="synonym">Arum esculentum</name>
    <dbReference type="NCBI Taxonomy" id="4460"/>
    <lineage>
        <taxon>Eukaryota</taxon>
        <taxon>Viridiplantae</taxon>
        <taxon>Streptophyta</taxon>
        <taxon>Embryophyta</taxon>
        <taxon>Tracheophyta</taxon>
        <taxon>Spermatophyta</taxon>
        <taxon>Magnoliopsida</taxon>
        <taxon>Liliopsida</taxon>
        <taxon>Araceae</taxon>
        <taxon>Aroideae</taxon>
        <taxon>Colocasieae</taxon>
        <taxon>Colocasia</taxon>
    </lineage>
</organism>
<proteinExistence type="predicted"/>
<comment type="caution">
    <text evidence="5">The sequence shown here is derived from an EMBL/GenBank/DDBJ whole genome shotgun (WGS) entry which is preliminary data.</text>
</comment>
<sequence length="135" mass="13630">MFAVFNFVTNVHDVLQVSRADFENCNTQSPIASYINGPATVNLNTSGDYYFICGVGVHCSQLRQRMTLSVVASSTSAPPPTTGGPTVGTPPPPTTTTPPPTSTPSGPSGAASSNGHGKAAIAAVVLTASVAALVL</sequence>
<gene>
    <name evidence="5" type="ORF">Taro_042133</name>
</gene>
<dbReference type="PANTHER" id="PTHR33021">
    <property type="entry name" value="BLUE COPPER PROTEIN"/>
    <property type="match status" value="1"/>
</dbReference>
<dbReference type="InterPro" id="IPR039391">
    <property type="entry name" value="Phytocyanin-like"/>
</dbReference>
<dbReference type="EMBL" id="NMUH01004330">
    <property type="protein sequence ID" value="MQM09265.1"/>
    <property type="molecule type" value="Genomic_DNA"/>
</dbReference>
<dbReference type="InterPro" id="IPR028871">
    <property type="entry name" value="BlueCu_1_BS"/>
</dbReference>
<evidence type="ECO:0000259" key="4">
    <source>
        <dbReference type="PROSITE" id="PS51485"/>
    </source>
</evidence>
<evidence type="ECO:0000256" key="2">
    <source>
        <dbReference type="ARBA" id="ARBA00023008"/>
    </source>
</evidence>
<keyword evidence="2" id="KW-0186">Copper</keyword>
<dbReference type="GO" id="GO:0046872">
    <property type="term" value="F:metal ion binding"/>
    <property type="evidence" value="ECO:0007669"/>
    <property type="project" value="UniProtKB-KW"/>
</dbReference>
<dbReference type="GO" id="GO:0009055">
    <property type="term" value="F:electron transfer activity"/>
    <property type="evidence" value="ECO:0007669"/>
    <property type="project" value="InterPro"/>
</dbReference>
<evidence type="ECO:0000256" key="1">
    <source>
        <dbReference type="ARBA" id="ARBA00022723"/>
    </source>
</evidence>
<feature type="region of interest" description="Disordered" evidence="3">
    <location>
        <begin position="70"/>
        <end position="114"/>
    </location>
</feature>
<dbReference type="Pfam" id="PF02298">
    <property type="entry name" value="Cu_bind_like"/>
    <property type="match status" value="1"/>
</dbReference>
<dbReference type="OrthoDB" id="2015260at2759"/>
<dbReference type="GO" id="GO:0005886">
    <property type="term" value="C:plasma membrane"/>
    <property type="evidence" value="ECO:0007669"/>
    <property type="project" value="TreeGrafter"/>
</dbReference>
<reference evidence="5" key="1">
    <citation type="submission" date="2017-07" db="EMBL/GenBank/DDBJ databases">
        <title>Taro Niue Genome Assembly and Annotation.</title>
        <authorList>
            <person name="Atibalentja N."/>
            <person name="Keating K."/>
            <person name="Fields C.J."/>
        </authorList>
    </citation>
    <scope>NUCLEOTIDE SEQUENCE</scope>
    <source>
        <strain evidence="5">Niue_2</strain>
        <tissue evidence="5">Leaf</tissue>
    </source>
</reference>
<evidence type="ECO:0000256" key="3">
    <source>
        <dbReference type="SAM" id="MobiDB-lite"/>
    </source>
</evidence>
<dbReference type="Gene3D" id="2.60.40.420">
    <property type="entry name" value="Cupredoxins - blue copper proteins"/>
    <property type="match status" value="1"/>
</dbReference>
<dbReference type="SUPFAM" id="SSF49503">
    <property type="entry name" value="Cupredoxins"/>
    <property type="match status" value="1"/>
</dbReference>
<evidence type="ECO:0000313" key="5">
    <source>
        <dbReference type="EMBL" id="MQM09265.1"/>
    </source>
</evidence>
<feature type="compositionally biased region" description="Pro residues" evidence="3">
    <location>
        <begin position="77"/>
        <end position="102"/>
    </location>
</feature>
<dbReference type="PANTHER" id="PTHR33021:SF496">
    <property type="entry name" value="OS08G0482700 PROTEIN"/>
    <property type="match status" value="1"/>
</dbReference>
<accession>A0A843WXS1</accession>
<dbReference type="PROSITE" id="PS00196">
    <property type="entry name" value="COPPER_BLUE"/>
    <property type="match status" value="1"/>
</dbReference>
<evidence type="ECO:0000313" key="6">
    <source>
        <dbReference type="Proteomes" id="UP000652761"/>
    </source>
</evidence>
<name>A0A843WXS1_COLES</name>
<feature type="domain" description="Phytocyanin" evidence="4">
    <location>
        <begin position="1"/>
        <end position="72"/>
    </location>
</feature>
<dbReference type="InterPro" id="IPR008972">
    <property type="entry name" value="Cupredoxin"/>
</dbReference>
<keyword evidence="6" id="KW-1185">Reference proteome</keyword>